<keyword evidence="2" id="KW-1185">Reference proteome</keyword>
<gene>
    <name evidence="1" type="ORF">QQF64_006088</name>
</gene>
<organism evidence="1 2">
    <name type="scientific">Cirrhinus molitorella</name>
    <name type="common">mud carp</name>
    <dbReference type="NCBI Taxonomy" id="172907"/>
    <lineage>
        <taxon>Eukaryota</taxon>
        <taxon>Metazoa</taxon>
        <taxon>Chordata</taxon>
        <taxon>Craniata</taxon>
        <taxon>Vertebrata</taxon>
        <taxon>Euteleostomi</taxon>
        <taxon>Actinopterygii</taxon>
        <taxon>Neopterygii</taxon>
        <taxon>Teleostei</taxon>
        <taxon>Ostariophysi</taxon>
        <taxon>Cypriniformes</taxon>
        <taxon>Cyprinidae</taxon>
        <taxon>Labeoninae</taxon>
        <taxon>Labeonini</taxon>
        <taxon>Cirrhinus</taxon>
    </lineage>
</organism>
<evidence type="ECO:0000313" key="1">
    <source>
        <dbReference type="EMBL" id="KAL1263349.1"/>
    </source>
</evidence>
<comment type="caution">
    <text evidence="1">The sequence shown here is derived from an EMBL/GenBank/DDBJ whole genome shotgun (WGS) entry which is preliminary data.</text>
</comment>
<evidence type="ECO:0000313" key="2">
    <source>
        <dbReference type="Proteomes" id="UP001558613"/>
    </source>
</evidence>
<dbReference type="Proteomes" id="UP001558613">
    <property type="component" value="Unassembled WGS sequence"/>
</dbReference>
<proteinExistence type="predicted"/>
<reference evidence="1 2" key="1">
    <citation type="submission" date="2023-09" db="EMBL/GenBank/DDBJ databases">
        <authorList>
            <person name="Wang M."/>
        </authorList>
    </citation>
    <scope>NUCLEOTIDE SEQUENCE [LARGE SCALE GENOMIC DNA]</scope>
    <source>
        <strain evidence="1">GT-2023</strain>
        <tissue evidence="1">Liver</tissue>
    </source>
</reference>
<accession>A0ABR3MH87</accession>
<protein>
    <submittedName>
        <fullName evidence="1">Uncharacterized protein</fullName>
    </submittedName>
</protein>
<dbReference type="EMBL" id="JAYMGO010000013">
    <property type="protein sequence ID" value="KAL1263349.1"/>
    <property type="molecule type" value="Genomic_DNA"/>
</dbReference>
<name>A0ABR3MH87_9TELE</name>
<sequence>MELLYSPLIWWQHLCPLSYTIEGRSDLYFHRGPCYEPSETPHPLSDSGTVQKEVEKEMRKNRGRNAQTDVVKPEY</sequence>